<feature type="domain" description="Transposase IS110-like N-terminal" evidence="1">
    <location>
        <begin position="5"/>
        <end position="151"/>
    </location>
</feature>
<evidence type="ECO:0000313" key="3">
    <source>
        <dbReference type="EMBL" id="MDU9005432.1"/>
    </source>
</evidence>
<accession>A0ABU3VGX0</accession>
<sequence length="345" mass="38665">MAHFVGLDVSVQETAVCVVDEVGKVICERKVPTEPDDIAALLTSIGGDYARVGIEAGPLSQWLVNGLPEADLPVICVETRHMKALLKAQQINKSDRNDARGIAQMMRVGLFKPVHVKTLAAQEQRMLLTSRKLLQRKLLDIECDMRGTLRNFGLKVGVVSTKNYEARIRELVESFPRLAAIVDPLLTVRQVMRQQLATLHKMLLNMVRDDPVCRRFMTVPGVGPVVALTYRASVDQPHRFVHSRDVGAHAGLTPKRYQSGEINYDGGISKCGDAMLRSMLYEAAQSMLTRSKKWSWLKAWAMRVAQRRGMRRATVALARRIAVILHRMWIDGTDFRWSNSAVKAA</sequence>
<dbReference type="InterPro" id="IPR002525">
    <property type="entry name" value="Transp_IS110-like_N"/>
</dbReference>
<dbReference type="Pfam" id="PF01548">
    <property type="entry name" value="DEDD_Tnp_IS110"/>
    <property type="match status" value="1"/>
</dbReference>
<dbReference type="EMBL" id="JASMWN010000014">
    <property type="protein sequence ID" value="MDU9005432.1"/>
    <property type="molecule type" value="Genomic_DNA"/>
</dbReference>
<reference evidence="4" key="1">
    <citation type="submission" date="2023-05" db="EMBL/GenBank/DDBJ databases">
        <title>Sedimentitalea sp. nov. JM2-8.</title>
        <authorList>
            <person name="Huang J."/>
        </authorList>
    </citation>
    <scope>NUCLEOTIDE SEQUENCE [LARGE SCALE GENOMIC DNA]</scope>
    <source>
        <strain evidence="4">KHS03</strain>
    </source>
</reference>
<evidence type="ECO:0000259" key="2">
    <source>
        <dbReference type="Pfam" id="PF02371"/>
    </source>
</evidence>
<dbReference type="Proteomes" id="UP001255416">
    <property type="component" value="Unassembled WGS sequence"/>
</dbReference>
<name>A0ABU3VGX0_9RHOB</name>
<dbReference type="InterPro" id="IPR003346">
    <property type="entry name" value="Transposase_20"/>
</dbReference>
<evidence type="ECO:0000259" key="1">
    <source>
        <dbReference type="Pfam" id="PF01548"/>
    </source>
</evidence>
<gene>
    <name evidence="3" type="ORF">QO231_16460</name>
</gene>
<dbReference type="PANTHER" id="PTHR33055:SF3">
    <property type="entry name" value="PUTATIVE TRANSPOSASE FOR IS117-RELATED"/>
    <property type="match status" value="1"/>
</dbReference>
<dbReference type="Pfam" id="PF02371">
    <property type="entry name" value="Transposase_20"/>
    <property type="match status" value="1"/>
</dbReference>
<evidence type="ECO:0000313" key="4">
    <source>
        <dbReference type="Proteomes" id="UP001255416"/>
    </source>
</evidence>
<proteinExistence type="predicted"/>
<feature type="domain" description="Transposase IS116/IS110/IS902 C-terminal" evidence="2">
    <location>
        <begin position="213"/>
        <end position="294"/>
    </location>
</feature>
<dbReference type="PANTHER" id="PTHR33055">
    <property type="entry name" value="TRANSPOSASE FOR INSERTION SEQUENCE ELEMENT IS1111A"/>
    <property type="match status" value="1"/>
</dbReference>
<dbReference type="InterPro" id="IPR047650">
    <property type="entry name" value="Transpos_IS110"/>
</dbReference>
<organism evidence="3 4">
    <name type="scientific">Sedimentitalea todarodis</name>
    <dbReference type="NCBI Taxonomy" id="1631240"/>
    <lineage>
        <taxon>Bacteria</taxon>
        <taxon>Pseudomonadati</taxon>
        <taxon>Pseudomonadota</taxon>
        <taxon>Alphaproteobacteria</taxon>
        <taxon>Rhodobacterales</taxon>
        <taxon>Paracoccaceae</taxon>
        <taxon>Sedimentitalea</taxon>
    </lineage>
</organism>
<keyword evidence="4" id="KW-1185">Reference proteome</keyword>
<dbReference type="RefSeq" id="WP_316778793.1">
    <property type="nucleotide sequence ID" value="NZ_JASMWN010000014.1"/>
</dbReference>
<dbReference type="NCBIfam" id="NF033542">
    <property type="entry name" value="transpos_IS110"/>
    <property type="match status" value="1"/>
</dbReference>
<comment type="caution">
    <text evidence="3">The sequence shown here is derived from an EMBL/GenBank/DDBJ whole genome shotgun (WGS) entry which is preliminary data.</text>
</comment>
<protein>
    <submittedName>
        <fullName evidence="3">IS110 family transposase</fullName>
    </submittedName>
</protein>